<dbReference type="RefSeq" id="WP_209357615.1">
    <property type="nucleotide sequence ID" value="NZ_CP060010.1"/>
</dbReference>
<keyword evidence="1" id="KW-0472">Membrane</keyword>
<dbReference type="EMBL" id="CP060010">
    <property type="protein sequence ID" value="QTN36919.1"/>
    <property type="molecule type" value="Genomic_DNA"/>
</dbReference>
<feature type="transmembrane region" description="Helical" evidence="1">
    <location>
        <begin position="58"/>
        <end position="80"/>
    </location>
</feature>
<feature type="transmembrane region" description="Helical" evidence="1">
    <location>
        <begin position="86"/>
        <end position="108"/>
    </location>
</feature>
<keyword evidence="1" id="KW-1133">Transmembrane helix</keyword>
<feature type="transmembrane region" description="Helical" evidence="1">
    <location>
        <begin position="12"/>
        <end position="29"/>
    </location>
</feature>
<evidence type="ECO:0000313" key="3">
    <source>
        <dbReference type="Proteomes" id="UP000665026"/>
    </source>
</evidence>
<keyword evidence="1" id="KW-0812">Transmembrane</keyword>
<evidence type="ECO:0000313" key="2">
    <source>
        <dbReference type="EMBL" id="QTN36919.1"/>
    </source>
</evidence>
<proteinExistence type="predicted"/>
<dbReference type="AlphaFoldDB" id="A0A975ERQ3"/>
<reference evidence="2" key="1">
    <citation type="submission" date="2020-07" db="EMBL/GenBank/DDBJ databases">
        <title>Genome sequences of bacteria associated with the marine, planktonic diatom Thalassiosira profunda strain ECT2AJA-044.</title>
        <authorList>
            <person name="Gargas C.B."/>
            <person name="Roberts W.R."/>
            <person name="Alverson A.J."/>
        </authorList>
    </citation>
    <scope>NUCLEOTIDE SEQUENCE</scope>
    <source>
        <strain evidence="2">ECT2AJA-044</strain>
    </source>
</reference>
<evidence type="ECO:0000256" key="1">
    <source>
        <dbReference type="SAM" id="Phobius"/>
    </source>
</evidence>
<dbReference type="KEGG" id="cact:HZ995_05250"/>
<protein>
    <submittedName>
        <fullName evidence="2">Uncharacterized protein</fullName>
    </submittedName>
</protein>
<accession>A0A975ERQ3</accession>
<feature type="transmembrane region" description="Helical" evidence="1">
    <location>
        <begin position="35"/>
        <end position="53"/>
    </location>
</feature>
<sequence>MIDAKGPYRVGALFVALSGLVHLLALFVSGFASGALVLVPAGIVYLGFAYGLLQGWRWLAYVVFLLMMVGSLVALSSAWTTPSVPTWIYLTIVALDWLTVLALFGALWRSRPVAA</sequence>
<organism evidence="2 3">
    <name type="scientific">Cognatishimia activa</name>
    <dbReference type="NCBI Taxonomy" id="1715691"/>
    <lineage>
        <taxon>Bacteria</taxon>
        <taxon>Pseudomonadati</taxon>
        <taxon>Pseudomonadota</taxon>
        <taxon>Alphaproteobacteria</taxon>
        <taxon>Rhodobacterales</taxon>
        <taxon>Paracoccaceae</taxon>
        <taxon>Cognatishimia</taxon>
    </lineage>
</organism>
<dbReference type="Proteomes" id="UP000665026">
    <property type="component" value="Chromosome"/>
</dbReference>
<gene>
    <name evidence="2" type="ORF">HZ995_05250</name>
</gene>
<name>A0A975ERQ3_9RHOB</name>